<dbReference type="RefSeq" id="XP_001748008.1">
    <property type="nucleotide sequence ID" value="XM_001747956.1"/>
</dbReference>
<gene>
    <name evidence="9" type="ORF">MONBRDRAFT_38093</name>
</gene>
<dbReference type="GO" id="GO:0043130">
    <property type="term" value="F:ubiquitin binding"/>
    <property type="evidence" value="ECO:0000318"/>
    <property type="project" value="GO_Central"/>
</dbReference>
<dbReference type="Pfam" id="PF00168">
    <property type="entry name" value="C2"/>
    <property type="match status" value="1"/>
</dbReference>
<dbReference type="InParanoid" id="A9V5M2"/>
<dbReference type="SMART" id="SM00239">
    <property type="entry name" value="C2"/>
    <property type="match status" value="1"/>
</dbReference>
<evidence type="ECO:0000256" key="5">
    <source>
        <dbReference type="ARBA" id="ARBA00023198"/>
    </source>
</evidence>
<dbReference type="InterPro" id="IPR035892">
    <property type="entry name" value="C2_domain_sf"/>
</dbReference>
<dbReference type="GO" id="GO:0006511">
    <property type="term" value="P:ubiquitin-dependent protein catabolic process"/>
    <property type="evidence" value="ECO:0000318"/>
    <property type="project" value="GO_Central"/>
</dbReference>
<dbReference type="Proteomes" id="UP000001357">
    <property type="component" value="Unassembled WGS sequence"/>
</dbReference>
<feature type="compositionally biased region" description="Pro residues" evidence="6">
    <location>
        <begin position="260"/>
        <end position="277"/>
    </location>
</feature>
<evidence type="ECO:0000256" key="1">
    <source>
        <dbReference type="ARBA" id="ARBA00009278"/>
    </source>
</evidence>
<dbReference type="SMART" id="SM00546">
    <property type="entry name" value="CUE"/>
    <property type="match status" value="1"/>
</dbReference>
<dbReference type="PANTHER" id="PTHR16461:SF5">
    <property type="entry name" value="TOLL-INTERACTING PROTEIN"/>
    <property type="match status" value="1"/>
</dbReference>
<evidence type="ECO:0000259" key="8">
    <source>
        <dbReference type="PROSITE" id="PS51140"/>
    </source>
</evidence>
<feature type="domain" description="C2" evidence="7">
    <location>
        <begin position="69"/>
        <end position="182"/>
    </location>
</feature>
<evidence type="ECO:0000256" key="3">
    <source>
        <dbReference type="ARBA" id="ARBA00022859"/>
    </source>
</evidence>
<dbReference type="PANTHER" id="PTHR16461">
    <property type="entry name" value="TOLL-INTERACTING PROTEIN"/>
    <property type="match status" value="1"/>
</dbReference>
<evidence type="ECO:0000313" key="10">
    <source>
        <dbReference type="Proteomes" id="UP000001357"/>
    </source>
</evidence>
<dbReference type="GO" id="GO:0031624">
    <property type="term" value="F:ubiquitin conjugating enzyme binding"/>
    <property type="evidence" value="ECO:0000318"/>
    <property type="project" value="GO_Central"/>
</dbReference>
<proteinExistence type="inferred from homology"/>
<evidence type="ECO:0008006" key="11">
    <source>
        <dbReference type="Google" id="ProtNLM"/>
    </source>
</evidence>
<dbReference type="AlphaFoldDB" id="A9V5M2"/>
<evidence type="ECO:0000256" key="4">
    <source>
        <dbReference type="ARBA" id="ARBA00023006"/>
    </source>
</evidence>
<evidence type="ECO:0000256" key="2">
    <source>
        <dbReference type="ARBA" id="ARBA00022588"/>
    </source>
</evidence>
<protein>
    <recommendedName>
        <fullName evidence="11">CUE domain-containing protein</fullName>
    </recommendedName>
</protein>
<dbReference type="InterPro" id="IPR000008">
    <property type="entry name" value="C2_dom"/>
</dbReference>
<dbReference type="Pfam" id="PF02845">
    <property type="entry name" value="CUE"/>
    <property type="match status" value="1"/>
</dbReference>
<sequence>MASTASQDYVAAASHAPGAAAEDDVFPHNEQHNLHQQVSQQEDLTAASRVIFGALPDDFLRLMVEVPVRVDEVPPALLADGPMQGLLRVDVLQARLAKNYGVMKMDPFVRLIAGPYFKRTPVCQKGATEPRWNHSITLPILPFFQTLVIEVFDFRAMGDKLIGRCEVPLTEFMEGTPKEEWYHLSGKQGEDKEGVVHLNVHFERTAHPPIRTQPGPTAYGSGLPYHGVPGGSYPQPQQPAHPHPPATAYYGTQGRGPAEPSVPSPNPTSSPAGPPTAPTVVIPTEQVQQLREMFPDLDEEVIHAVIASCGNDTDAALTTLLGMAS</sequence>
<comment type="similarity">
    <text evidence="1">Belongs to the tollip family.</text>
</comment>
<evidence type="ECO:0000313" key="9">
    <source>
        <dbReference type="EMBL" id="EDQ87065.1"/>
    </source>
</evidence>
<keyword evidence="10" id="KW-1185">Reference proteome</keyword>
<dbReference type="FunCoup" id="A9V5M2">
    <property type="interactions" value="236"/>
</dbReference>
<dbReference type="PROSITE" id="PS51140">
    <property type="entry name" value="CUE"/>
    <property type="match status" value="1"/>
</dbReference>
<dbReference type="SUPFAM" id="SSF46934">
    <property type="entry name" value="UBA-like"/>
    <property type="match status" value="1"/>
</dbReference>
<keyword evidence="4" id="KW-0072">Autophagy</keyword>
<reference evidence="9 10" key="1">
    <citation type="journal article" date="2008" name="Nature">
        <title>The genome of the choanoflagellate Monosiga brevicollis and the origin of metazoans.</title>
        <authorList>
            <consortium name="JGI Sequencing"/>
            <person name="King N."/>
            <person name="Westbrook M.J."/>
            <person name="Young S.L."/>
            <person name="Kuo A."/>
            <person name="Abedin M."/>
            <person name="Chapman J."/>
            <person name="Fairclough S."/>
            <person name="Hellsten U."/>
            <person name="Isogai Y."/>
            <person name="Letunic I."/>
            <person name="Marr M."/>
            <person name="Pincus D."/>
            <person name="Putnam N."/>
            <person name="Rokas A."/>
            <person name="Wright K.J."/>
            <person name="Zuzow R."/>
            <person name="Dirks W."/>
            <person name="Good M."/>
            <person name="Goodstein D."/>
            <person name="Lemons D."/>
            <person name="Li W."/>
            <person name="Lyons J.B."/>
            <person name="Morris A."/>
            <person name="Nichols S."/>
            <person name="Richter D.J."/>
            <person name="Salamov A."/>
            <person name="Bork P."/>
            <person name="Lim W.A."/>
            <person name="Manning G."/>
            <person name="Miller W.T."/>
            <person name="McGinnis W."/>
            <person name="Shapiro H."/>
            <person name="Tjian R."/>
            <person name="Grigoriev I.V."/>
            <person name="Rokhsar D."/>
        </authorList>
    </citation>
    <scope>NUCLEOTIDE SEQUENCE [LARGE SCALE GENOMIC DNA]</scope>
    <source>
        <strain evidence="10">MX1 / ATCC 50154</strain>
    </source>
</reference>
<dbReference type="eggNOG" id="ENOG502QWQA">
    <property type="taxonomic scope" value="Eukaryota"/>
</dbReference>
<evidence type="ECO:0000256" key="6">
    <source>
        <dbReference type="SAM" id="MobiDB-lite"/>
    </source>
</evidence>
<dbReference type="SUPFAM" id="SSF49562">
    <property type="entry name" value="C2 domain (Calcium/lipid-binding domain, CaLB)"/>
    <property type="match status" value="1"/>
</dbReference>
<dbReference type="GO" id="GO:0045087">
    <property type="term" value="P:innate immune response"/>
    <property type="evidence" value="ECO:0007669"/>
    <property type="project" value="UniProtKB-KW"/>
</dbReference>
<dbReference type="GO" id="GO:0005737">
    <property type="term" value="C:cytoplasm"/>
    <property type="evidence" value="ECO:0000318"/>
    <property type="project" value="GO_Central"/>
</dbReference>
<organism evidence="9 10">
    <name type="scientific">Monosiga brevicollis</name>
    <name type="common">Choanoflagellate</name>
    <dbReference type="NCBI Taxonomy" id="81824"/>
    <lineage>
        <taxon>Eukaryota</taxon>
        <taxon>Choanoflagellata</taxon>
        <taxon>Craspedida</taxon>
        <taxon>Salpingoecidae</taxon>
        <taxon>Monosiga</taxon>
    </lineage>
</organism>
<accession>A9V5M2</accession>
<dbReference type="CDD" id="cd14279">
    <property type="entry name" value="CUE"/>
    <property type="match status" value="1"/>
</dbReference>
<evidence type="ECO:0000259" key="7">
    <source>
        <dbReference type="PROSITE" id="PS50004"/>
    </source>
</evidence>
<feature type="compositionally biased region" description="Pro residues" evidence="6">
    <location>
        <begin position="236"/>
        <end position="245"/>
    </location>
</feature>
<dbReference type="InterPro" id="IPR009060">
    <property type="entry name" value="UBA-like_sf"/>
</dbReference>
<keyword evidence="2" id="KW-0399">Innate immunity</keyword>
<dbReference type="PROSITE" id="PS50004">
    <property type="entry name" value="C2"/>
    <property type="match status" value="1"/>
</dbReference>
<dbReference type="KEGG" id="mbr:MONBRDRAFT_38093"/>
<dbReference type="Gene3D" id="1.10.8.10">
    <property type="entry name" value="DNA helicase RuvA subunit, C-terminal domain"/>
    <property type="match status" value="1"/>
</dbReference>
<dbReference type="Gene3D" id="2.60.40.150">
    <property type="entry name" value="C2 domain"/>
    <property type="match status" value="1"/>
</dbReference>
<dbReference type="GO" id="GO:0006914">
    <property type="term" value="P:autophagy"/>
    <property type="evidence" value="ECO:0007669"/>
    <property type="project" value="UniProtKB-KW"/>
</dbReference>
<dbReference type="InterPro" id="IPR003892">
    <property type="entry name" value="CUE"/>
</dbReference>
<name>A9V5M2_MONBE</name>
<feature type="region of interest" description="Disordered" evidence="6">
    <location>
        <begin position="206"/>
        <end position="279"/>
    </location>
</feature>
<dbReference type="GeneID" id="5893266"/>
<keyword evidence="3" id="KW-0391">Immunity</keyword>
<dbReference type="OMA" id="CIVQAQL"/>
<dbReference type="STRING" id="81824.A9V5M2"/>
<feature type="domain" description="CUE" evidence="8">
    <location>
        <begin position="282"/>
        <end position="325"/>
    </location>
</feature>
<keyword evidence="5" id="KW-0395">Inflammatory response</keyword>
<dbReference type="EMBL" id="CH991561">
    <property type="protein sequence ID" value="EDQ87065.1"/>
    <property type="molecule type" value="Genomic_DNA"/>
</dbReference>